<dbReference type="PANTHER" id="PTHR46708">
    <property type="entry name" value="TENASCIN"/>
    <property type="match status" value="1"/>
</dbReference>
<sequence length="189" mass="20825">PPNVASVSVRARTETAITFEWSKAGNNAYMYILRNSNKTEAYTPTYWGGSVASQTVSSLSPGTKYNFTLYTVFGGERSSGYSFSAVTMPVNVPRVNVSQRFENELVLAWAKVNSSNVGYVLRHRDGTEILIMGSQPGSVVTHNVSSLSPGTKYSFTLYTVFEGTRSRGLNFSSYTGLMKLIDYIFKQTS</sequence>
<proteinExistence type="predicted"/>
<dbReference type="SMART" id="SM00060">
    <property type="entry name" value="FN3"/>
    <property type="match status" value="2"/>
</dbReference>
<gene>
    <name evidence="3" type="ORF">P4O66_010569</name>
</gene>
<dbReference type="EMBL" id="JAROKS010000016">
    <property type="protein sequence ID" value="KAK1795404.1"/>
    <property type="molecule type" value="Genomic_DNA"/>
</dbReference>
<dbReference type="CDD" id="cd00063">
    <property type="entry name" value="FN3"/>
    <property type="match status" value="2"/>
</dbReference>
<keyword evidence="4" id="KW-1185">Reference proteome</keyword>
<name>A0AAD8Z9Z2_9TELE</name>
<dbReference type="InterPro" id="IPR013783">
    <property type="entry name" value="Ig-like_fold"/>
</dbReference>
<evidence type="ECO:0000256" key="1">
    <source>
        <dbReference type="ARBA" id="ARBA00022737"/>
    </source>
</evidence>
<dbReference type="InterPro" id="IPR036116">
    <property type="entry name" value="FN3_sf"/>
</dbReference>
<dbReference type="InterPro" id="IPR050991">
    <property type="entry name" value="ECM_Regulatory_Proteins"/>
</dbReference>
<feature type="non-terminal residue" evidence="3">
    <location>
        <position position="189"/>
    </location>
</feature>
<feature type="domain" description="Fibronectin type-III" evidence="2">
    <location>
        <begin position="88"/>
        <end position="176"/>
    </location>
</feature>
<reference evidence="3" key="1">
    <citation type="submission" date="2023-03" db="EMBL/GenBank/DDBJ databases">
        <title>Electrophorus voltai genome.</title>
        <authorList>
            <person name="Bian C."/>
        </authorList>
    </citation>
    <scope>NUCLEOTIDE SEQUENCE</scope>
    <source>
        <strain evidence="3">CB-2022</strain>
        <tissue evidence="3">Muscle</tissue>
    </source>
</reference>
<dbReference type="Proteomes" id="UP001239994">
    <property type="component" value="Unassembled WGS sequence"/>
</dbReference>
<dbReference type="PANTHER" id="PTHR46708:SF2">
    <property type="entry name" value="FIBRONECTIN TYPE-III DOMAIN-CONTAINING PROTEIN"/>
    <property type="match status" value="1"/>
</dbReference>
<dbReference type="Gene3D" id="2.60.40.10">
    <property type="entry name" value="Immunoglobulins"/>
    <property type="match status" value="2"/>
</dbReference>
<protein>
    <recommendedName>
        <fullName evidence="2">Fibronectin type-III domain-containing protein</fullName>
    </recommendedName>
</protein>
<evidence type="ECO:0000313" key="3">
    <source>
        <dbReference type="EMBL" id="KAK1795404.1"/>
    </source>
</evidence>
<dbReference type="PROSITE" id="PS50853">
    <property type="entry name" value="FN3"/>
    <property type="match status" value="1"/>
</dbReference>
<accession>A0AAD8Z9Z2</accession>
<comment type="caution">
    <text evidence="3">The sequence shown here is derived from an EMBL/GenBank/DDBJ whole genome shotgun (WGS) entry which is preliminary data.</text>
</comment>
<keyword evidence="1" id="KW-0677">Repeat</keyword>
<organism evidence="3 4">
    <name type="scientific">Electrophorus voltai</name>
    <dbReference type="NCBI Taxonomy" id="2609070"/>
    <lineage>
        <taxon>Eukaryota</taxon>
        <taxon>Metazoa</taxon>
        <taxon>Chordata</taxon>
        <taxon>Craniata</taxon>
        <taxon>Vertebrata</taxon>
        <taxon>Euteleostomi</taxon>
        <taxon>Actinopterygii</taxon>
        <taxon>Neopterygii</taxon>
        <taxon>Teleostei</taxon>
        <taxon>Ostariophysi</taxon>
        <taxon>Gymnotiformes</taxon>
        <taxon>Gymnotoidei</taxon>
        <taxon>Gymnotidae</taxon>
        <taxon>Electrophorus</taxon>
    </lineage>
</organism>
<dbReference type="SUPFAM" id="SSF49265">
    <property type="entry name" value="Fibronectin type III"/>
    <property type="match status" value="1"/>
</dbReference>
<dbReference type="InterPro" id="IPR003961">
    <property type="entry name" value="FN3_dom"/>
</dbReference>
<dbReference type="AlphaFoldDB" id="A0AAD8Z9Z2"/>
<evidence type="ECO:0000259" key="2">
    <source>
        <dbReference type="PROSITE" id="PS50853"/>
    </source>
</evidence>
<dbReference type="Pfam" id="PF00041">
    <property type="entry name" value="fn3"/>
    <property type="match status" value="2"/>
</dbReference>
<evidence type="ECO:0000313" key="4">
    <source>
        <dbReference type="Proteomes" id="UP001239994"/>
    </source>
</evidence>